<evidence type="ECO:0000313" key="1">
    <source>
        <dbReference type="EMBL" id="KAH6929837.1"/>
    </source>
</evidence>
<comment type="caution">
    <text evidence="1">The sequence shown here is derived from an EMBL/GenBank/DDBJ whole genome shotgun (WGS) entry which is preliminary data.</text>
</comment>
<sequence length="116" mass="11780">MRAAAGGCGRPGADGDLRSLALERKSLGLLPVGSWQNVAIMAPGVVGCVGARMRPGRTPEAQSTAAWLHAVAGGGAGLWSSSERSSAESPSLDYGRPSSSEGSPADTSRTRPECSR</sequence>
<dbReference type="EMBL" id="CM023485">
    <property type="protein sequence ID" value="KAH6929837.1"/>
    <property type="molecule type" value="Genomic_DNA"/>
</dbReference>
<reference evidence="1" key="1">
    <citation type="submission" date="2020-05" db="EMBL/GenBank/DDBJ databases">
        <title>Large-scale comparative analyses of tick genomes elucidate their genetic diversity and vector capacities.</title>
        <authorList>
            <person name="Jia N."/>
            <person name="Wang J."/>
            <person name="Shi W."/>
            <person name="Du L."/>
            <person name="Sun Y."/>
            <person name="Zhan W."/>
            <person name="Jiang J."/>
            <person name="Wang Q."/>
            <person name="Zhang B."/>
            <person name="Ji P."/>
            <person name="Sakyi L.B."/>
            <person name="Cui X."/>
            <person name="Yuan T."/>
            <person name="Jiang B."/>
            <person name="Yang W."/>
            <person name="Lam T.T.-Y."/>
            <person name="Chang Q."/>
            <person name="Ding S."/>
            <person name="Wang X."/>
            <person name="Zhu J."/>
            <person name="Ruan X."/>
            <person name="Zhao L."/>
            <person name="Wei J."/>
            <person name="Que T."/>
            <person name="Du C."/>
            <person name="Cheng J."/>
            <person name="Dai P."/>
            <person name="Han X."/>
            <person name="Huang E."/>
            <person name="Gao Y."/>
            <person name="Liu J."/>
            <person name="Shao H."/>
            <person name="Ye R."/>
            <person name="Li L."/>
            <person name="Wei W."/>
            <person name="Wang X."/>
            <person name="Wang C."/>
            <person name="Yang T."/>
            <person name="Huo Q."/>
            <person name="Li W."/>
            <person name="Guo W."/>
            <person name="Chen H."/>
            <person name="Zhou L."/>
            <person name="Ni X."/>
            <person name="Tian J."/>
            <person name="Zhou Y."/>
            <person name="Sheng Y."/>
            <person name="Liu T."/>
            <person name="Pan Y."/>
            <person name="Xia L."/>
            <person name="Li J."/>
            <person name="Zhao F."/>
            <person name="Cao W."/>
        </authorList>
    </citation>
    <scope>NUCLEOTIDE SEQUENCE</scope>
    <source>
        <strain evidence="1">Hyas-2018</strain>
    </source>
</reference>
<gene>
    <name evidence="1" type="ORF">HPB50_005988</name>
</gene>
<proteinExistence type="predicted"/>
<protein>
    <submittedName>
        <fullName evidence="1">Uncharacterized protein</fullName>
    </submittedName>
</protein>
<name>A0ACB7S3W5_HYAAI</name>
<evidence type="ECO:0000313" key="2">
    <source>
        <dbReference type="Proteomes" id="UP000821845"/>
    </source>
</evidence>
<accession>A0ACB7S3W5</accession>
<keyword evidence="2" id="KW-1185">Reference proteome</keyword>
<dbReference type="Proteomes" id="UP000821845">
    <property type="component" value="Chromosome 5"/>
</dbReference>
<organism evidence="1 2">
    <name type="scientific">Hyalomma asiaticum</name>
    <name type="common">Tick</name>
    <dbReference type="NCBI Taxonomy" id="266040"/>
    <lineage>
        <taxon>Eukaryota</taxon>
        <taxon>Metazoa</taxon>
        <taxon>Ecdysozoa</taxon>
        <taxon>Arthropoda</taxon>
        <taxon>Chelicerata</taxon>
        <taxon>Arachnida</taxon>
        <taxon>Acari</taxon>
        <taxon>Parasitiformes</taxon>
        <taxon>Ixodida</taxon>
        <taxon>Ixodoidea</taxon>
        <taxon>Ixodidae</taxon>
        <taxon>Hyalomminae</taxon>
        <taxon>Hyalomma</taxon>
    </lineage>
</organism>